<evidence type="ECO:0000256" key="1">
    <source>
        <dbReference type="ARBA" id="ARBA00009437"/>
    </source>
</evidence>
<dbReference type="Gene3D" id="1.10.10.10">
    <property type="entry name" value="Winged helix-like DNA-binding domain superfamily/Winged helix DNA-binding domain"/>
    <property type="match status" value="1"/>
</dbReference>
<dbReference type="PANTHER" id="PTHR30126">
    <property type="entry name" value="HTH-TYPE TRANSCRIPTIONAL REGULATOR"/>
    <property type="match status" value="1"/>
</dbReference>
<dbReference type="PROSITE" id="PS50931">
    <property type="entry name" value="HTH_LYSR"/>
    <property type="match status" value="1"/>
</dbReference>
<dbReference type="RefSeq" id="WP_185664372.1">
    <property type="nucleotide sequence ID" value="NZ_JACLAW010000007.1"/>
</dbReference>
<dbReference type="SUPFAM" id="SSF53850">
    <property type="entry name" value="Periplasmic binding protein-like II"/>
    <property type="match status" value="1"/>
</dbReference>
<keyword evidence="4" id="KW-0804">Transcription</keyword>
<evidence type="ECO:0000256" key="2">
    <source>
        <dbReference type="ARBA" id="ARBA00023015"/>
    </source>
</evidence>
<comment type="similarity">
    <text evidence="1">Belongs to the LysR transcriptional regulatory family.</text>
</comment>
<accession>A0A7X1KLY5</accession>
<feature type="domain" description="HTH lysR-type" evidence="5">
    <location>
        <begin position="1"/>
        <end position="59"/>
    </location>
</feature>
<dbReference type="Gene3D" id="3.40.190.10">
    <property type="entry name" value="Periplasmic binding protein-like II"/>
    <property type="match status" value="2"/>
</dbReference>
<keyword evidence="3" id="KW-0238">DNA-binding</keyword>
<evidence type="ECO:0000256" key="3">
    <source>
        <dbReference type="ARBA" id="ARBA00023125"/>
    </source>
</evidence>
<dbReference type="InterPro" id="IPR036388">
    <property type="entry name" value="WH-like_DNA-bd_sf"/>
</dbReference>
<evidence type="ECO:0000313" key="7">
    <source>
        <dbReference type="Proteomes" id="UP000566813"/>
    </source>
</evidence>
<dbReference type="Pfam" id="PF03466">
    <property type="entry name" value="LysR_substrate"/>
    <property type="match status" value="1"/>
</dbReference>
<gene>
    <name evidence="6" type="ORF">H7F51_11155</name>
</gene>
<dbReference type="Proteomes" id="UP000566813">
    <property type="component" value="Unassembled WGS sequence"/>
</dbReference>
<evidence type="ECO:0000259" key="5">
    <source>
        <dbReference type="PROSITE" id="PS50931"/>
    </source>
</evidence>
<dbReference type="InterPro" id="IPR000847">
    <property type="entry name" value="LysR_HTH_N"/>
</dbReference>
<dbReference type="Pfam" id="PF00126">
    <property type="entry name" value="HTH_1"/>
    <property type="match status" value="1"/>
</dbReference>
<name>A0A7X1KLY5_9SPHN</name>
<proteinExistence type="inferred from homology"/>
<organism evidence="6 7">
    <name type="scientific">Novosphingobium flavum</name>
    <dbReference type="NCBI Taxonomy" id="1778672"/>
    <lineage>
        <taxon>Bacteria</taxon>
        <taxon>Pseudomonadati</taxon>
        <taxon>Pseudomonadota</taxon>
        <taxon>Alphaproteobacteria</taxon>
        <taxon>Sphingomonadales</taxon>
        <taxon>Sphingomonadaceae</taxon>
        <taxon>Novosphingobium</taxon>
    </lineage>
</organism>
<comment type="caution">
    <text evidence="6">The sequence shown here is derived from an EMBL/GenBank/DDBJ whole genome shotgun (WGS) entry which is preliminary data.</text>
</comment>
<evidence type="ECO:0000313" key="6">
    <source>
        <dbReference type="EMBL" id="MBC2666074.1"/>
    </source>
</evidence>
<dbReference type="GO" id="GO:0019344">
    <property type="term" value="P:cysteine biosynthetic process"/>
    <property type="evidence" value="ECO:0007669"/>
    <property type="project" value="TreeGrafter"/>
</dbReference>
<evidence type="ECO:0000256" key="4">
    <source>
        <dbReference type="ARBA" id="ARBA00023163"/>
    </source>
</evidence>
<keyword evidence="2" id="KW-0805">Transcription regulation</keyword>
<dbReference type="InterPro" id="IPR005119">
    <property type="entry name" value="LysR_subst-bd"/>
</dbReference>
<dbReference type="GO" id="GO:0000976">
    <property type="term" value="F:transcription cis-regulatory region binding"/>
    <property type="evidence" value="ECO:0007669"/>
    <property type="project" value="TreeGrafter"/>
</dbReference>
<sequence length="321" mass="35097">MTLNQLRTLLAIADAELNISLAAARLNATQPALSRQLRQIEEELGFQVFVRHGKSLAQITRAGGEVLARARAVLGEVRNIEALAANHRRETRGTLRVATTQALGRFVLPAALGRLRARFGAVQLRLRPGGGEECLDLLERDEIDLALVSTEGERPAGDVALPLFRWNRALVALPGHPLAGGNAPLSLTQIAQYPLIAADTATQADFKMGRAFREAGIEPNIACTARDADTIKTFVRLDLGIGIVAEMALTPEDEDLVRLPAAHVFPGCITWAILRSDRIQRDYVFELLRELAPTLSREEIDRVIHGERGLDLTSRIAHWAA</sequence>
<dbReference type="EMBL" id="JACLAW010000007">
    <property type="protein sequence ID" value="MBC2666074.1"/>
    <property type="molecule type" value="Genomic_DNA"/>
</dbReference>
<dbReference type="PANTHER" id="PTHR30126:SF6">
    <property type="entry name" value="HTH-TYPE TRANSCRIPTIONAL REGULATOR CYSB-RELATED"/>
    <property type="match status" value="1"/>
</dbReference>
<dbReference type="AlphaFoldDB" id="A0A7X1KLY5"/>
<dbReference type="InterPro" id="IPR036390">
    <property type="entry name" value="WH_DNA-bd_sf"/>
</dbReference>
<dbReference type="GO" id="GO:0003700">
    <property type="term" value="F:DNA-binding transcription factor activity"/>
    <property type="evidence" value="ECO:0007669"/>
    <property type="project" value="InterPro"/>
</dbReference>
<reference evidence="6 7" key="1">
    <citation type="submission" date="2020-08" db="EMBL/GenBank/DDBJ databases">
        <title>The genome sequence of type strain Novosphingobium flavum NBRC 111647.</title>
        <authorList>
            <person name="Liu Y."/>
        </authorList>
    </citation>
    <scope>NUCLEOTIDE SEQUENCE [LARGE SCALE GENOMIC DNA]</scope>
    <source>
        <strain evidence="6 7">NBRC 111647</strain>
    </source>
</reference>
<keyword evidence="7" id="KW-1185">Reference proteome</keyword>
<protein>
    <submittedName>
        <fullName evidence="6">LysR family transcriptional regulator</fullName>
    </submittedName>
</protein>
<dbReference type="PRINTS" id="PR00039">
    <property type="entry name" value="HTHLYSR"/>
</dbReference>
<dbReference type="SUPFAM" id="SSF46785">
    <property type="entry name" value="Winged helix' DNA-binding domain"/>
    <property type="match status" value="1"/>
</dbReference>